<evidence type="ECO:0000313" key="2">
    <source>
        <dbReference type="Proteomes" id="UP000634647"/>
    </source>
</evidence>
<dbReference type="AlphaFoldDB" id="A0AAN4UST3"/>
<protein>
    <submittedName>
        <fullName evidence="1">Uncharacterized protein</fullName>
    </submittedName>
</protein>
<comment type="caution">
    <text evidence="1">The sequence shown here is derived from an EMBL/GenBank/DDBJ whole genome shotgun (WGS) entry which is preliminary data.</text>
</comment>
<accession>A0AAN4UST3</accession>
<dbReference type="EMBL" id="BNAB01000010">
    <property type="protein sequence ID" value="GHE02616.1"/>
    <property type="molecule type" value="Genomic_DNA"/>
</dbReference>
<dbReference type="Proteomes" id="UP000634647">
    <property type="component" value="Unassembled WGS sequence"/>
</dbReference>
<reference evidence="1" key="1">
    <citation type="journal article" date="2014" name="Int. J. Syst. Evol. Microbiol.">
        <title>Complete genome sequence of Corynebacterium casei LMG S-19264T (=DSM 44701T), isolated from a smear-ripened cheese.</title>
        <authorList>
            <consortium name="US DOE Joint Genome Institute (JGI-PGF)"/>
            <person name="Walter F."/>
            <person name="Albersmeier A."/>
            <person name="Kalinowski J."/>
            <person name="Ruckert C."/>
        </authorList>
    </citation>
    <scope>NUCLEOTIDE SEQUENCE</scope>
    <source>
        <strain evidence="1">CGMCC 1.10859</strain>
    </source>
</reference>
<gene>
    <name evidence="1" type="ORF">GCM10008024_22870</name>
</gene>
<name>A0AAN4UST3_9RHOB</name>
<sequence>MHECRLAILKDLHATITGHGADLLIRRDLIQEVRQDGAVALAAGREFHGQDVAGARVHRKMDLAVLASAVRAVLASEPLSIPEKLDPCAVDQQVARVGKQDLNRMWQVALSRGFSQAQTATA</sequence>
<evidence type="ECO:0000313" key="1">
    <source>
        <dbReference type="EMBL" id="GHE02616.1"/>
    </source>
</evidence>
<organism evidence="1 2">
    <name type="scientific">Allgaiera indica</name>
    <dbReference type="NCBI Taxonomy" id="765699"/>
    <lineage>
        <taxon>Bacteria</taxon>
        <taxon>Pseudomonadati</taxon>
        <taxon>Pseudomonadota</taxon>
        <taxon>Alphaproteobacteria</taxon>
        <taxon>Rhodobacterales</taxon>
        <taxon>Paracoccaceae</taxon>
        <taxon>Allgaiera</taxon>
    </lineage>
</organism>
<proteinExistence type="predicted"/>
<reference evidence="1" key="2">
    <citation type="submission" date="2023-06" db="EMBL/GenBank/DDBJ databases">
        <authorList>
            <person name="Sun Q."/>
            <person name="Zhou Y."/>
        </authorList>
    </citation>
    <scope>NUCLEOTIDE SEQUENCE</scope>
    <source>
        <strain evidence="1">CGMCC 1.10859</strain>
    </source>
</reference>